<evidence type="ECO:0000259" key="3">
    <source>
        <dbReference type="Pfam" id="PF07883"/>
    </source>
</evidence>
<evidence type="ECO:0000256" key="2">
    <source>
        <dbReference type="ARBA" id="ARBA00023002"/>
    </source>
</evidence>
<sequence length="375" mass="42714">MHATRPVSDAREADLLSMYEQIERKSMFPFWARENEAHDDIKQLVSGPKAVPFRWSYKEDIQPLLAESARLISTENTDRRSLILINPGLAPRRATVSTLYTAYRQNDPNEIMPPHSHTASAIRFGLTGRQNFTGVEGEDITFLPGDMVLTPRDTWHNHGNLGDEPAINLSVLDYPLVENLNALSFKHDYQENGEIVRKQSARFQTEYSRTIYGHGGLTPRFVDHRRGGGDSSPMFVYRYEAMRELLYRFRDWDESPHEGLLIEYTHPLRGGPVYRTMTFFMQMIRPGETTLPLKQTANLLVAPFCGEGSMTIGEERFALAPFDTVAVPGDTWVQYRNEHAEPLILFIASDEPALRAMGLFHQWGRTAQGDLIELA</sequence>
<dbReference type="InterPro" id="IPR014710">
    <property type="entry name" value="RmlC-like_jellyroll"/>
</dbReference>
<dbReference type="PANTHER" id="PTHR41517">
    <property type="entry name" value="1,2-DIOXYGENASE PROTEIN-RELATED"/>
    <property type="match status" value="1"/>
</dbReference>
<evidence type="ECO:0000313" key="5">
    <source>
        <dbReference type="Proteomes" id="UP000187251"/>
    </source>
</evidence>
<dbReference type="InterPro" id="IPR011051">
    <property type="entry name" value="RmlC_Cupin_sf"/>
</dbReference>
<dbReference type="GO" id="GO:0051213">
    <property type="term" value="F:dioxygenase activity"/>
    <property type="evidence" value="ECO:0007669"/>
    <property type="project" value="UniProtKB-KW"/>
</dbReference>
<keyword evidence="1 4" id="KW-0223">Dioxygenase</keyword>
<dbReference type="RefSeq" id="WP_076413354.1">
    <property type="nucleotide sequence ID" value="NZ_AP028040.1"/>
</dbReference>
<comment type="caution">
    <text evidence="4">The sequence shown here is derived from an EMBL/GenBank/DDBJ whole genome shotgun (WGS) entry which is preliminary data.</text>
</comment>
<dbReference type="CDD" id="cd06992">
    <property type="entry name" value="cupin_GDO-like_C"/>
    <property type="match status" value="1"/>
</dbReference>
<dbReference type="InterPro" id="IPR013096">
    <property type="entry name" value="Cupin_2"/>
</dbReference>
<keyword evidence="2" id="KW-0560">Oxidoreductase</keyword>
<feature type="domain" description="Cupin type-2" evidence="3">
    <location>
        <begin position="108"/>
        <end position="171"/>
    </location>
</feature>
<dbReference type="EMBL" id="MJMN01000022">
    <property type="protein sequence ID" value="OMG83850.1"/>
    <property type="molecule type" value="Genomic_DNA"/>
</dbReference>
<dbReference type="Pfam" id="PF07883">
    <property type="entry name" value="Cupin_2"/>
    <property type="match status" value="1"/>
</dbReference>
<dbReference type="AlphaFoldDB" id="A0A1R1JR29"/>
<dbReference type="OrthoDB" id="285029at2"/>
<protein>
    <submittedName>
        <fullName evidence="4">Gentisate 1,2-dioxygenase</fullName>
    </submittedName>
</protein>
<name>A0A1R1JR29_ALCXX</name>
<dbReference type="Proteomes" id="UP000187251">
    <property type="component" value="Unassembled WGS sequence"/>
</dbReference>
<accession>A0A1R1JR29</accession>
<evidence type="ECO:0000313" key="4">
    <source>
        <dbReference type="EMBL" id="OMG83850.1"/>
    </source>
</evidence>
<organism evidence="4 5">
    <name type="scientific">Alcaligenes xylosoxydans xylosoxydans</name>
    <name type="common">Achromobacter xylosoxidans</name>
    <dbReference type="NCBI Taxonomy" id="85698"/>
    <lineage>
        <taxon>Bacteria</taxon>
        <taxon>Pseudomonadati</taxon>
        <taxon>Pseudomonadota</taxon>
        <taxon>Betaproteobacteria</taxon>
        <taxon>Burkholderiales</taxon>
        <taxon>Alcaligenaceae</taxon>
        <taxon>Achromobacter</taxon>
    </lineage>
</organism>
<dbReference type="InterPro" id="IPR047183">
    <property type="entry name" value="GDO-like"/>
</dbReference>
<dbReference type="CDD" id="cd02216">
    <property type="entry name" value="cupin_GDO-like_N"/>
    <property type="match status" value="1"/>
</dbReference>
<proteinExistence type="predicted"/>
<gene>
    <name evidence="4" type="ORF">BIZ92_29760</name>
</gene>
<dbReference type="PANTHER" id="PTHR41517:SF1">
    <property type="entry name" value="CUPIN"/>
    <property type="match status" value="1"/>
</dbReference>
<dbReference type="SUPFAM" id="SSF51182">
    <property type="entry name" value="RmlC-like cupins"/>
    <property type="match status" value="1"/>
</dbReference>
<reference evidence="4 5" key="1">
    <citation type="submission" date="2016-09" db="EMBL/GenBank/DDBJ databases">
        <title>Phylogenomics of Achromobacter.</title>
        <authorList>
            <person name="Jeukens J."/>
            <person name="Freschi L."/>
            <person name="Vincent A.T."/>
            <person name="Emond-Rheault J.-G."/>
            <person name="Kukavica-Ibrulj I."/>
            <person name="Charette S.J."/>
            <person name="Levesque R.C."/>
        </authorList>
    </citation>
    <scope>NUCLEOTIDE SEQUENCE [LARGE SCALE GENOMIC DNA]</scope>
    <source>
        <strain evidence="4 5">AUS488</strain>
    </source>
</reference>
<evidence type="ECO:0000256" key="1">
    <source>
        <dbReference type="ARBA" id="ARBA00022964"/>
    </source>
</evidence>
<dbReference type="Gene3D" id="2.60.120.10">
    <property type="entry name" value="Jelly Rolls"/>
    <property type="match status" value="1"/>
</dbReference>